<evidence type="ECO:0000313" key="1">
    <source>
        <dbReference type="EMBL" id="QYW06571.1"/>
    </source>
</evidence>
<reference evidence="1" key="1">
    <citation type="submission" date="2021-07" db="EMBL/GenBank/DDBJ databases">
        <title>Complete genome sequence and phylogenomic analysis of the two lytic bacteriophage isolated from terrestrial biotopes of Antarctica.</title>
        <authorList>
            <person name="Holovan V."/>
            <person name="Rabalski L."/>
            <person name="Zlatohurska M."/>
            <person name="Andriichuk O."/>
            <person name="Budzanivska I."/>
            <person name="Shevchenko O."/>
            <person name="Gupalo A."/>
        </authorList>
    </citation>
    <scope>NUCLEOTIDE SEQUENCE</scope>
</reference>
<accession>A0A975UU71</accession>
<sequence length="88" mass="9181">MELSQVKIGQKVRIGGAALFHGYNVGLTGVVSLIDGDYVTVDLDDGDNDYGYARGLELIEDVGTAPSTVKEAIAKVESALAELKALVG</sequence>
<dbReference type="EMBL" id="MZ605293">
    <property type="protein sequence ID" value="QYW06571.1"/>
    <property type="molecule type" value="Genomic_DNA"/>
</dbReference>
<keyword evidence="2" id="KW-1185">Reference proteome</keyword>
<protein>
    <submittedName>
        <fullName evidence="1">Uncharacterized protein</fullName>
    </submittedName>
</protein>
<proteinExistence type="predicted"/>
<organism evidence="1 2">
    <name type="scientific">Pseudomonas phage UAVern</name>
    <dbReference type="NCBI Taxonomy" id="2856997"/>
    <lineage>
        <taxon>Viruses</taxon>
        <taxon>Duplodnaviria</taxon>
        <taxon>Heunggongvirae</taxon>
        <taxon>Uroviricota</taxon>
        <taxon>Caudoviricetes</taxon>
        <taxon>Vandenendeviridae</taxon>
        <taxon>Gorskivirinae</taxon>
        <taxon>Uavernvirus</taxon>
        <taxon>Uavernvirus uavern</taxon>
    </lineage>
</organism>
<gene>
    <name evidence="1" type="ORF">uav_039</name>
</gene>
<dbReference type="Proteomes" id="UP001058093">
    <property type="component" value="Segment"/>
</dbReference>
<name>A0A975UU71_9CAUD</name>
<evidence type="ECO:0000313" key="2">
    <source>
        <dbReference type="Proteomes" id="UP001058093"/>
    </source>
</evidence>